<sequence length="220" mass="24706">MITKIGELEVIVQGKSDLCLILAHGAGAPMDSEFMNTISMNLATEGIKVVRFEFPYMQKRRITGKKSPPDRQPKLLEAWREVINSFSVERNLFIGGKSMGGRMATVLAAGQEPSPITDRIGGVVCMGYPFHPPGKPEKLRVDHFSEMTKPVLILQGDRDPFGRYREALDFSLPDQIRLERVVDGNHDWQPLKKSSVSWADNMMISARCVAEFMKSQSSHR</sequence>
<dbReference type="KEGG" id="ome:OLMES_2265"/>
<dbReference type="AlphaFoldDB" id="A0A1Y0I754"/>
<dbReference type="OrthoDB" id="652634at2"/>
<feature type="domain" description="KANL3/Tex30 alpha/beta hydrolase-like" evidence="1">
    <location>
        <begin position="18"/>
        <end position="214"/>
    </location>
</feature>
<reference evidence="2 3" key="1">
    <citation type="submission" date="2017-05" db="EMBL/GenBank/DDBJ databases">
        <title>Genomic insights into alkan degradation activity of Oleiphilus messinensis.</title>
        <authorList>
            <person name="Kozyavkin S.A."/>
            <person name="Slesarev A.I."/>
            <person name="Golyshin P.N."/>
            <person name="Korzhenkov A."/>
            <person name="Golyshina O.N."/>
            <person name="Toshchakov S.V."/>
        </authorList>
    </citation>
    <scope>NUCLEOTIDE SEQUENCE [LARGE SCALE GENOMIC DNA]</scope>
    <source>
        <strain evidence="2 3">ME102</strain>
    </source>
</reference>
<dbReference type="Gene3D" id="3.40.50.1820">
    <property type="entry name" value="alpha/beta hydrolase"/>
    <property type="match status" value="1"/>
</dbReference>
<dbReference type="InterPro" id="IPR029058">
    <property type="entry name" value="AB_hydrolase_fold"/>
</dbReference>
<name>A0A1Y0I754_9GAMM</name>
<proteinExistence type="predicted"/>
<evidence type="ECO:0000259" key="1">
    <source>
        <dbReference type="Pfam" id="PF20408"/>
    </source>
</evidence>
<dbReference type="InterPro" id="IPR026555">
    <property type="entry name" value="NSL3/Tex30"/>
</dbReference>
<protein>
    <submittedName>
        <fullName evidence="2">Alpha/beta hydrolase</fullName>
    </submittedName>
</protein>
<keyword evidence="2" id="KW-0378">Hydrolase</keyword>
<dbReference type="PANTHER" id="PTHR13136:SF11">
    <property type="entry name" value="TESTIS-EXPRESSED PROTEIN 30"/>
    <property type="match status" value="1"/>
</dbReference>
<accession>A0A1Y0I754</accession>
<evidence type="ECO:0000313" key="2">
    <source>
        <dbReference type="EMBL" id="ARU56328.1"/>
    </source>
</evidence>
<dbReference type="RefSeq" id="WP_087461330.1">
    <property type="nucleotide sequence ID" value="NZ_CP021425.1"/>
</dbReference>
<organism evidence="2 3">
    <name type="scientific">Oleiphilus messinensis</name>
    <dbReference type="NCBI Taxonomy" id="141451"/>
    <lineage>
        <taxon>Bacteria</taxon>
        <taxon>Pseudomonadati</taxon>
        <taxon>Pseudomonadota</taxon>
        <taxon>Gammaproteobacteria</taxon>
        <taxon>Oceanospirillales</taxon>
        <taxon>Oleiphilaceae</taxon>
        <taxon>Oleiphilus</taxon>
    </lineage>
</organism>
<gene>
    <name evidence="2" type="ORF">OLMES_2265</name>
</gene>
<dbReference type="Proteomes" id="UP000196027">
    <property type="component" value="Chromosome"/>
</dbReference>
<dbReference type="GO" id="GO:0016787">
    <property type="term" value="F:hydrolase activity"/>
    <property type="evidence" value="ECO:0007669"/>
    <property type="project" value="UniProtKB-KW"/>
</dbReference>
<evidence type="ECO:0000313" key="3">
    <source>
        <dbReference type="Proteomes" id="UP000196027"/>
    </source>
</evidence>
<keyword evidence="3" id="KW-1185">Reference proteome</keyword>
<dbReference type="EMBL" id="CP021425">
    <property type="protein sequence ID" value="ARU56328.1"/>
    <property type="molecule type" value="Genomic_DNA"/>
</dbReference>
<dbReference type="InterPro" id="IPR046879">
    <property type="entry name" value="KANL3/Tex30_Abhydrolase"/>
</dbReference>
<dbReference type="SUPFAM" id="SSF53474">
    <property type="entry name" value="alpha/beta-Hydrolases"/>
    <property type="match status" value="1"/>
</dbReference>
<dbReference type="Pfam" id="PF20408">
    <property type="entry name" value="Abhydrolase_11"/>
    <property type="match status" value="1"/>
</dbReference>
<dbReference type="PANTHER" id="PTHR13136">
    <property type="entry name" value="TESTIS DEVELOPMENT PROTEIN PRTD"/>
    <property type="match status" value="1"/>
</dbReference>